<protein>
    <recommendedName>
        <fullName evidence="9">G-protein coupled receptors family 1 profile domain-containing protein</fullName>
    </recommendedName>
</protein>
<evidence type="ECO:0000256" key="2">
    <source>
        <dbReference type="ARBA" id="ARBA00022692"/>
    </source>
</evidence>
<dbReference type="EnsemblMetazoa" id="BGLB031780-RA">
    <property type="protein sequence ID" value="BGLB031780-PA"/>
    <property type="gene ID" value="BGLB031780"/>
</dbReference>
<dbReference type="Pfam" id="PF00001">
    <property type="entry name" value="7tm_1"/>
    <property type="match status" value="1"/>
</dbReference>
<dbReference type="GO" id="GO:0004930">
    <property type="term" value="F:G protein-coupled receptor activity"/>
    <property type="evidence" value="ECO:0007669"/>
    <property type="project" value="UniProtKB-KW"/>
</dbReference>
<feature type="transmembrane region" description="Helical" evidence="8">
    <location>
        <begin position="78"/>
        <end position="111"/>
    </location>
</feature>
<keyword evidence="3 8" id="KW-1133">Transmembrane helix</keyword>
<feature type="domain" description="G-protein coupled receptors family 1 profile" evidence="9">
    <location>
        <begin position="1"/>
        <end position="203"/>
    </location>
</feature>
<accession>A0A2C9LJ59</accession>
<evidence type="ECO:0000256" key="8">
    <source>
        <dbReference type="SAM" id="Phobius"/>
    </source>
</evidence>
<comment type="subcellular location">
    <subcellularLocation>
        <location evidence="1">Membrane</location>
        <topology evidence="1">Multi-pass membrane protein</topology>
    </subcellularLocation>
</comment>
<feature type="transmembrane region" description="Helical" evidence="8">
    <location>
        <begin position="34"/>
        <end position="58"/>
    </location>
</feature>
<evidence type="ECO:0000256" key="4">
    <source>
        <dbReference type="ARBA" id="ARBA00023040"/>
    </source>
</evidence>
<dbReference type="Proteomes" id="UP000076420">
    <property type="component" value="Unassembled WGS sequence"/>
</dbReference>
<dbReference type="KEGG" id="bgt:106079709"/>
<feature type="transmembrane region" description="Helical" evidence="8">
    <location>
        <begin position="180"/>
        <end position="204"/>
    </location>
</feature>
<evidence type="ECO:0000313" key="11">
    <source>
        <dbReference type="Proteomes" id="UP000076420"/>
    </source>
</evidence>
<proteinExistence type="predicted"/>
<evidence type="ECO:0000256" key="1">
    <source>
        <dbReference type="ARBA" id="ARBA00004141"/>
    </source>
</evidence>
<evidence type="ECO:0000256" key="7">
    <source>
        <dbReference type="ARBA" id="ARBA00023224"/>
    </source>
</evidence>
<gene>
    <name evidence="10" type="primary">106079709</name>
</gene>
<evidence type="ECO:0000256" key="6">
    <source>
        <dbReference type="ARBA" id="ARBA00023170"/>
    </source>
</evidence>
<dbReference type="VEuPathDB" id="VectorBase:BGLB031780"/>
<keyword evidence="2 8" id="KW-0812">Transmembrane</keyword>
<dbReference type="PROSITE" id="PS50262">
    <property type="entry name" value="G_PROTEIN_RECEP_F1_2"/>
    <property type="match status" value="1"/>
</dbReference>
<evidence type="ECO:0000256" key="3">
    <source>
        <dbReference type="ARBA" id="ARBA00022989"/>
    </source>
</evidence>
<evidence type="ECO:0000259" key="9">
    <source>
        <dbReference type="PROSITE" id="PS50262"/>
    </source>
</evidence>
<reference evidence="10" key="1">
    <citation type="submission" date="2020-05" db="UniProtKB">
        <authorList>
            <consortium name="EnsemblMetazoa"/>
        </authorList>
    </citation>
    <scope>IDENTIFICATION</scope>
    <source>
        <strain evidence="10">BB02</strain>
    </source>
</reference>
<dbReference type="Gene3D" id="1.20.1070.10">
    <property type="entry name" value="Rhodopsin 7-helix transmembrane proteins"/>
    <property type="match status" value="1"/>
</dbReference>
<feature type="transmembrane region" description="Helical" evidence="8">
    <location>
        <begin position="144"/>
        <end position="168"/>
    </location>
</feature>
<dbReference type="STRING" id="6526.A0A2C9LJ59"/>
<keyword evidence="7" id="KW-0807">Transducer</keyword>
<evidence type="ECO:0000256" key="5">
    <source>
        <dbReference type="ARBA" id="ARBA00023136"/>
    </source>
</evidence>
<keyword evidence="5 8" id="KW-0472">Membrane</keyword>
<dbReference type="InterPro" id="IPR017452">
    <property type="entry name" value="GPCR_Rhodpsn_7TM"/>
</dbReference>
<keyword evidence="6" id="KW-0675">Receptor</keyword>
<dbReference type="AlphaFoldDB" id="A0A2C9LJ59"/>
<name>A0A2C9LJ59_BIOGL</name>
<sequence>MTCWITVYVSLERCYCIVAPLHVKTMITPRITAWTLAGLYAVGIITSFPVFYSGSLFLEWKTDPLSNRTLLGMGMSEYYVDVATVITASLAVLFFVSFTIIVLTTIVLSVTLHQKAKWRKSSDSSNINRSQILAKRDTTLSKTIVLLSLVLIVSYLPYTINCLLVAFLQDFELFGKYNNLFQVMWSVSFLFETLNSNTNIFIYYNMSTKYRDAFWQIFASNKCTKVKEQKK</sequence>
<organism evidence="10 11">
    <name type="scientific">Biomphalaria glabrata</name>
    <name type="common">Bloodfluke planorb</name>
    <name type="synonym">Freshwater snail</name>
    <dbReference type="NCBI Taxonomy" id="6526"/>
    <lineage>
        <taxon>Eukaryota</taxon>
        <taxon>Metazoa</taxon>
        <taxon>Spiralia</taxon>
        <taxon>Lophotrochozoa</taxon>
        <taxon>Mollusca</taxon>
        <taxon>Gastropoda</taxon>
        <taxon>Heterobranchia</taxon>
        <taxon>Euthyneura</taxon>
        <taxon>Panpulmonata</taxon>
        <taxon>Hygrophila</taxon>
        <taxon>Lymnaeoidea</taxon>
        <taxon>Planorbidae</taxon>
        <taxon>Biomphalaria</taxon>
    </lineage>
</organism>
<dbReference type="SUPFAM" id="SSF81321">
    <property type="entry name" value="Family A G protein-coupled receptor-like"/>
    <property type="match status" value="1"/>
</dbReference>
<keyword evidence="4" id="KW-0297">G-protein coupled receptor</keyword>
<dbReference type="GO" id="GO:0016020">
    <property type="term" value="C:membrane"/>
    <property type="evidence" value="ECO:0007669"/>
    <property type="project" value="UniProtKB-SubCell"/>
</dbReference>
<dbReference type="VEuPathDB" id="VectorBase:BGLAX_034095"/>
<dbReference type="InterPro" id="IPR000276">
    <property type="entry name" value="GPCR_Rhodpsn"/>
</dbReference>
<dbReference type="PANTHER" id="PTHR24243">
    <property type="entry name" value="G-PROTEIN COUPLED RECEPTOR"/>
    <property type="match status" value="1"/>
</dbReference>
<dbReference type="PANTHER" id="PTHR24243:SF208">
    <property type="entry name" value="PYROKININ-1 RECEPTOR"/>
    <property type="match status" value="1"/>
</dbReference>
<evidence type="ECO:0000313" key="10">
    <source>
        <dbReference type="EnsemblMetazoa" id="BGLB031780-PA"/>
    </source>
</evidence>